<feature type="compositionally biased region" description="Polar residues" evidence="1">
    <location>
        <begin position="109"/>
        <end position="118"/>
    </location>
</feature>
<keyword evidence="3" id="KW-1185">Reference proteome</keyword>
<feature type="compositionally biased region" description="Basic and acidic residues" evidence="1">
    <location>
        <begin position="18"/>
        <end position="29"/>
    </location>
</feature>
<reference evidence="2" key="1">
    <citation type="journal article" date="2022" name="Int. J. Mol. Sci.">
        <title>Draft Genome of Tanacetum Coccineum: Genomic Comparison of Closely Related Tanacetum-Family Plants.</title>
        <authorList>
            <person name="Yamashiro T."/>
            <person name="Shiraishi A."/>
            <person name="Nakayama K."/>
            <person name="Satake H."/>
        </authorList>
    </citation>
    <scope>NUCLEOTIDE SEQUENCE</scope>
</reference>
<feature type="compositionally biased region" description="Polar residues" evidence="1">
    <location>
        <begin position="1"/>
        <end position="12"/>
    </location>
</feature>
<feature type="region of interest" description="Disordered" evidence="1">
    <location>
        <begin position="109"/>
        <end position="129"/>
    </location>
</feature>
<evidence type="ECO:0000313" key="3">
    <source>
        <dbReference type="Proteomes" id="UP001151760"/>
    </source>
</evidence>
<protein>
    <submittedName>
        <fullName evidence="2">Uncharacterized protein</fullName>
    </submittedName>
</protein>
<feature type="compositionally biased region" description="Basic residues" evidence="1">
    <location>
        <begin position="169"/>
        <end position="192"/>
    </location>
</feature>
<name>A0ABQ5IVJ9_9ASTR</name>
<organism evidence="2 3">
    <name type="scientific">Tanacetum coccineum</name>
    <dbReference type="NCBI Taxonomy" id="301880"/>
    <lineage>
        <taxon>Eukaryota</taxon>
        <taxon>Viridiplantae</taxon>
        <taxon>Streptophyta</taxon>
        <taxon>Embryophyta</taxon>
        <taxon>Tracheophyta</taxon>
        <taxon>Spermatophyta</taxon>
        <taxon>Magnoliopsida</taxon>
        <taxon>eudicotyledons</taxon>
        <taxon>Gunneridae</taxon>
        <taxon>Pentapetalae</taxon>
        <taxon>asterids</taxon>
        <taxon>campanulids</taxon>
        <taxon>Asterales</taxon>
        <taxon>Asteraceae</taxon>
        <taxon>Asteroideae</taxon>
        <taxon>Anthemideae</taxon>
        <taxon>Anthemidinae</taxon>
        <taxon>Tanacetum</taxon>
    </lineage>
</organism>
<evidence type="ECO:0000313" key="2">
    <source>
        <dbReference type="EMBL" id="GJU04252.1"/>
    </source>
</evidence>
<feature type="region of interest" description="Disordered" evidence="1">
    <location>
        <begin position="1"/>
        <end position="55"/>
    </location>
</feature>
<dbReference type="EMBL" id="BQNB010021231">
    <property type="protein sequence ID" value="GJU04252.1"/>
    <property type="molecule type" value="Genomic_DNA"/>
</dbReference>
<sequence length="492" mass="55552">MVTEIPQSNEPTNLDADEAVHEERGDSVEKAAVTPPDGAWTEYVSEGSSRGGDGAGCGDDVGVMRQWGGWLRVARCGDGGCDGGGSGGIGSGGSPRCQEAMRDTIAQTRSEGVSTPSYDSPLLGVNTPGSDEERIELKELMDMCTKLSDMVLDLENIKDSQALEIKKLKKRVKKPERKNKSRTPQPKRRVYKPRVESYEESLVLEEEPIELVEDKDSTTDPVTIAGETVTTASVNPDDVTLAETLMAIITKDKGKGIMQEPEKRVKDSIESRIDIDAQLAERLQAEEREQMSVEEQARLLMEFIHMAGYKDKKFKGKSFYAIKQMFDKAYKQKVEDDAEKAELKACLEIVPNDDSAVNIESLATKYPIVDWKTHILAEDIIYYQIIRADGSTKNYKIFSAMLDDFDRQDVLDLYRLVKERFETTIPEGYDRLLWEDLITLFEPRCFIHMLVEKKYPLTQEILSRMLSGRLEVDHECEMAFELLRFTRSQLKK</sequence>
<evidence type="ECO:0000256" key="1">
    <source>
        <dbReference type="SAM" id="MobiDB-lite"/>
    </source>
</evidence>
<feature type="region of interest" description="Disordered" evidence="1">
    <location>
        <begin position="169"/>
        <end position="194"/>
    </location>
</feature>
<comment type="caution">
    <text evidence="2">The sequence shown here is derived from an EMBL/GenBank/DDBJ whole genome shotgun (WGS) entry which is preliminary data.</text>
</comment>
<reference evidence="2" key="2">
    <citation type="submission" date="2022-01" db="EMBL/GenBank/DDBJ databases">
        <authorList>
            <person name="Yamashiro T."/>
            <person name="Shiraishi A."/>
            <person name="Satake H."/>
            <person name="Nakayama K."/>
        </authorList>
    </citation>
    <scope>NUCLEOTIDE SEQUENCE</scope>
</reference>
<gene>
    <name evidence="2" type="ORF">Tco_1114590</name>
</gene>
<dbReference type="Proteomes" id="UP001151760">
    <property type="component" value="Unassembled WGS sequence"/>
</dbReference>
<accession>A0ABQ5IVJ9</accession>
<proteinExistence type="predicted"/>